<accession>A0A0R1EUQ0</accession>
<reference evidence="3 4" key="1">
    <citation type="journal article" date="2015" name="Genome Announc.">
        <title>Expanding the biotechnology potential of lactobacilli through comparative genomics of 213 strains and associated genera.</title>
        <authorList>
            <person name="Sun Z."/>
            <person name="Harris H.M."/>
            <person name="McCann A."/>
            <person name="Guo C."/>
            <person name="Argimon S."/>
            <person name="Zhang W."/>
            <person name="Yang X."/>
            <person name="Jeffery I.B."/>
            <person name="Cooney J.C."/>
            <person name="Kagawa T.F."/>
            <person name="Liu W."/>
            <person name="Song Y."/>
            <person name="Salvetti E."/>
            <person name="Wrobel A."/>
            <person name="Rasinkangas P."/>
            <person name="Parkhill J."/>
            <person name="Rea M.C."/>
            <person name="O'Sullivan O."/>
            <person name="Ritari J."/>
            <person name="Douillard F.P."/>
            <person name="Paul Ross R."/>
            <person name="Yang R."/>
            <person name="Briner A.E."/>
            <person name="Felis G.E."/>
            <person name="de Vos W.M."/>
            <person name="Barrangou R."/>
            <person name="Klaenhammer T.R."/>
            <person name="Caufield P.W."/>
            <person name="Cui Y."/>
            <person name="Zhang H."/>
            <person name="O'Toole P.W."/>
        </authorList>
    </citation>
    <scope>NUCLEOTIDE SEQUENCE [LARGE SCALE GENOMIC DNA]</scope>
    <source>
        <strain evidence="3 4">DSM 20178</strain>
    </source>
</reference>
<dbReference type="InterPro" id="IPR050789">
    <property type="entry name" value="Diverse_Enzym_Activities"/>
</dbReference>
<comment type="caution">
    <text evidence="3">The sequence shown here is derived from an EMBL/GenBank/DDBJ whole genome shotgun (WGS) entry which is preliminary data.</text>
</comment>
<dbReference type="PANTHER" id="PTHR43283">
    <property type="entry name" value="BETA-LACTAMASE-RELATED"/>
    <property type="match status" value="1"/>
</dbReference>
<evidence type="ECO:0000256" key="1">
    <source>
        <dbReference type="ARBA" id="ARBA00022801"/>
    </source>
</evidence>
<dbReference type="SUPFAM" id="SSF56601">
    <property type="entry name" value="beta-lactamase/transpeptidase-like"/>
    <property type="match status" value="1"/>
</dbReference>
<dbReference type="Pfam" id="PF00144">
    <property type="entry name" value="Beta-lactamase"/>
    <property type="match status" value="1"/>
</dbReference>
<dbReference type="EMBL" id="AZCT01000002">
    <property type="protein sequence ID" value="KRK13085.1"/>
    <property type="molecule type" value="Genomic_DNA"/>
</dbReference>
<dbReference type="GO" id="GO:0016787">
    <property type="term" value="F:hydrolase activity"/>
    <property type="evidence" value="ECO:0007669"/>
    <property type="project" value="UniProtKB-KW"/>
</dbReference>
<name>A0A0R1EUQ0_LACZE</name>
<evidence type="ECO:0000313" key="3">
    <source>
        <dbReference type="EMBL" id="KRK13085.1"/>
    </source>
</evidence>
<sequence>MANNPDLVAPITQAIHEGAVFGASFSLVAPDENALYFLGYQGAGDDHLPLMPQDRYDLASLTKVVGTTTRLLQLLAAGTIQLDQPIGSLVSGLRYPQLTIEQLMLHRSGLPADVVNAHDLDRDGLINAVKTMTAVAPPDTTTIYSDLNYILLGWAVAKIDGSLAASLQKHIFASLGMTATGYQPHGVAARDFVPTEKVPERGSVLRGTVHDHKAFLLDGVSGHAGLFATLGDLTTFTRLLAGLPVPNGETVLPPAAFSLLDRFCVGGRTLGWRCWSANRRQYWHTGFTGTSIAFDRDTQRGFVCLTNRIYPSRTNRAWVRIRLQLLTRFFGVATSWPDA</sequence>
<dbReference type="Gene3D" id="3.40.710.10">
    <property type="entry name" value="DD-peptidase/beta-lactamase superfamily"/>
    <property type="match status" value="1"/>
</dbReference>
<dbReference type="RefSeq" id="WP_010490606.1">
    <property type="nucleotide sequence ID" value="NZ_AZCT01000002.1"/>
</dbReference>
<dbReference type="Proteomes" id="UP000051984">
    <property type="component" value="Unassembled WGS sequence"/>
</dbReference>
<dbReference type="AlphaFoldDB" id="A0A0R1EUQ0"/>
<dbReference type="eggNOG" id="COG1680">
    <property type="taxonomic scope" value="Bacteria"/>
</dbReference>
<organism evidence="3 4">
    <name type="scientific">Lacticaseibacillus zeae DSM 20178 = KCTC 3804</name>
    <dbReference type="NCBI Taxonomy" id="1423816"/>
    <lineage>
        <taxon>Bacteria</taxon>
        <taxon>Bacillati</taxon>
        <taxon>Bacillota</taxon>
        <taxon>Bacilli</taxon>
        <taxon>Lactobacillales</taxon>
        <taxon>Lactobacillaceae</taxon>
        <taxon>Lacticaseibacillus</taxon>
    </lineage>
</organism>
<protein>
    <submittedName>
        <fullName evidence="3">Beta-lactamase class C-like penicillin binding protein</fullName>
    </submittedName>
</protein>
<dbReference type="InterPro" id="IPR001466">
    <property type="entry name" value="Beta-lactam-related"/>
</dbReference>
<evidence type="ECO:0000313" key="4">
    <source>
        <dbReference type="Proteomes" id="UP000051984"/>
    </source>
</evidence>
<dbReference type="PANTHER" id="PTHR43283:SF11">
    <property type="entry name" value="BETA-LACTAMASE-RELATED DOMAIN-CONTAINING PROTEIN"/>
    <property type="match status" value="1"/>
</dbReference>
<dbReference type="PATRIC" id="fig|1423816.3.peg.1333"/>
<gene>
    <name evidence="3" type="ORF">FD51_GL001275</name>
</gene>
<evidence type="ECO:0000259" key="2">
    <source>
        <dbReference type="Pfam" id="PF00144"/>
    </source>
</evidence>
<dbReference type="InterPro" id="IPR012338">
    <property type="entry name" value="Beta-lactam/transpept-like"/>
</dbReference>
<feature type="domain" description="Beta-lactamase-related" evidence="2">
    <location>
        <begin position="16"/>
        <end position="324"/>
    </location>
</feature>
<keyword evidence="1" id="KW-0378">Hydrolase</keyword>
<proteinExistence type="predicted"/>